<evidence type="ECO:0000313" key="2">
    <source>
        <dbReference type="Proteomes" id="UP000265520"/>
    </source>
</evidence>
<name>A0A392TQ26_9FABA</name>
<comment type="caution">
    <text evidence="1">The sequence shown here is derived from an EMBL/GenBank/DDBJ whole genome shotgun (WGS) entry which is preliminary data.</text>
</comment>
<accession>A0A392TQ26</accession>
<feature type="non-terminal residue" evidence="1">
    <location>
        <position position="58"/>
    </location>
</feature>
<dbReference type="Proteomes" id="UP000265520">
    <property type="component" value="Unassembled WGS sequence"/>
</dbReference>
<proteinExistence type="predicted"/>
<protein>
    <submittedName>
        <fullName evidence="1">Uncharacterized protein</fullName>
    </submittedName>
</protein>
<evidence type="ECO:0000313" key="1">
    <source>
        <dbReference type="EMBL" id="MCI61945.1"/>
    </source>
</evidence>
<organism evidence="1 2">
    <name type="scientific">Trifolium medium</name>
    <dbReference type="NCBI Taxonomy" id="97028"/>
    <lineage>
        <taxon>Eukaryota</taxon>
        <taxon>Viridiplantae</taxon>
        <taxon>Streptophyta</taxon>
        <taxon>Embryophyta</taxon>
        <taxon>Tracheophyta</taxon>
        <taxon>Spermatophyta</taxon>
        <taxon>Magnoliopsida</taxon>
        <taxon>eudicotyledons</taxon>
        <taxon>Gunneridae</taxon>
        <taxon>Pentapetalae</taxon>
        <taxon>rosids</taxon>
        <taxon>fabids</taxon>
        <taxon>Fabales</taxon>
        <taxon>Fabaceae</taxon>
        <taxon>Papilionoideae</taxon>
        <taxon>50 kb inversion clade</taxon>
        <taxon>NPAAA clade</taxon>
        <taxon>Hologalegina</taxon>
        <taxon>IRL clade</taxon>
        <taxon>Trifolieae</taxon>
        <taxon>Trifolium</taxon>
    </lineage>
</organism>
<reference evidence="1 2" key="1">
    <citation type="journal article" date="2018" name="Front. Plant Sci.">
        <title>Red Clover (Trifolium pratense) and Zigzag Clover (T. medium) - A Picture of Genomic Similarities and Differences.</title>
        <authorList>
            <person name="Dluhosova J."/>
            <person name="Istvanek J."/>
            <person name="Nedelnik J."/>
            <person name="Repkova J."/>
        </authorList>
    </citation>
    <scope>NUCLEOTIDE SEQUENCE [LARGE SCALE GENOMIC DNA]</scope>
    <source>
        <strain evidence="2">cv. 10/8</strain>
        <tissue evidence="1">Leaf</tissue>
    </source>
</reference>
<dbReference type="EMBL" id="LXQA010609534">
    <property type="protein sequence ID" value="MCI61945.1"/>
    <property type="molecule type" value="Genomic_DNA"/>
</dbReference>
<dbReference type="AlphaFoldDB" id="A0A392TQ26"/>
<sequence length="58" mass="6415">MDDATATEMVTEFAIAPNMAPIQILLGKKNETLSEFLASKVDSNRLQLLEDAYKEAID</sequence>
<keyword evidence="2" id="KW-1185">Reference proteome</keyword>